<dbReference type="RefSeq" id="WP_011534328.1">
    <property type="nucleotide sequence ID" value="NZ_CP132921.1"/>
</dbReference>
<proteinExistence type="predicted"/>
<dbReference type="Proteomes" id="UP001183127">
    <property type="component" value="Chromosome"/>
</dbReference>
<protein>
    <submittedName>
        <fullName evidence="1">Ig-like domain-containing protein</fullName>
    </submittedName>
</protein>
<reference evidence="1 2" key="1">
    <citation type="submission" date="2023-08" db="EMBL/GenBank/DDBJ databases">
        <title>Complete Genome Sequence of Pseudomonas entomophila TVIN A01.</title>
        <authorList>
            <person name="Shelke T."/>
            <person name="Mahar N.S."/>
            <person name="Gupta I."/>
            <person name="Gupta V."/>
        </authorList>
    </citation>
    <scope>NUCLEOTIDE SEQUENCE [LARGE SCALE GENOMIC DNA]</scope>
    <source>
        <strain evidence="1 2">TVIN-A01</strain>
    </source>
</reference>
<evidence type="ECO:0000313" key="1">
    <source>
        <dbReference type="EMBL" id="WMW03331.1"/>
    </source>
</evidence>
<keyword evidence="2" id="KW-1185">Reference proteome</keyword>
<dbReference type="GeneID" id="32806278"/>
<gene>
    <name evidence="1" type="ORF">RAH46_13350</name>
</gene>
<evidence type="ECO:0000313" key="2">
    <source>
        <dbReference type="Proteomes" id="UP001183127"/>
    </source>
</evidence>
<name>A0ABY9QJI6_9PSED</name>
<accession>A0ABY9QJI6</accession>
<organism evidence="1 2">
    <name type="scientific">Pseudomonas entomophila</name>
    <dbReference type="NCBI Taxonomy" id="312306"/>
    <lineage>
        <taxon>Bacteria</taxon>
        <taxon>Pseudomonadati</taxon>
        <taxon>Pseudomonadota</taxon>
        <taxon>Gammaproteobacteria</taxon>
        <taxon>Pseudomonadales</taxon>
        <taxon>Pseudomonadaceae</taxon>
        <taxon>Pseudomonas</taxon>
    </lineage>
</organism>
<sequence>MPRRETSRVSTLFSPLKVMVCALIKLIAELFTRETATAPSKAAETPLRLIVLSPDGNSDNDFPQDSPPFKLCHGARHRLEVRAPDGSTWVGQKLSVHWEVGRPETYGLSAIPPFKFDSTLPPEDEASYLCLSSETGANWELSAKGGVAQSGHNLLLALGSYWKAPKYKFSMDVGDFHFVVTELTWNEVVPIVDPPTSTLLTATVSSPFDDARVMSGKRVSFKLNGADYGEPVLTGEDGKACLSYTPLAGEIGADNRVTFSAFCKDDLDKTSESEPLALPAFASNAWPAQLKVELRDDEGTLIPFSVLGARLTQGGRHTLTLVPEAGSSFIGQPTKLLWPGEWGQLGIELFPSTGEPEHGRPLPEAGLGWDVRGGGESGQFNLLVAMSAVQMPFLLTGVQMSGNLADEADLEVTIEVKERPPIFHRGIGKAVRIVPKAGSPLGEMELAATLHFQELEAQFPQRQVQSTPDYGTESETVTAAGVEWVLRPRDSGDGNSGQFGLEVRMPGFRTALKLDKALALSDVLSEEAQVFIDDSDVPLDGNVLVLRRNKPLTIRLVPQAHSGLGRTPLKGCLTFESEGLSEGQVPAVPDYKDMRAMVEGVLSWTLTGGDVSGSLKLQIHVEGFSGPTVLTKVVLLSQHLIDEGDLIIERASERVAPIFQVGVRKSVRFVPKTDSPLGLAGLSATLKFNQKEAQLSETYLPATPGYGQPEPVTPNSGVTWAIVPRESRGEFGLRVEIPGFTESLDMETGYLMSRNLGDEINMYINEVYFDRVMRLKVNVLTEVLVMKPDKHPESPLGRTRLRGWVNLIEGGGGIGVLPEFGTMKFMDPGGIAWHIGSDKYPGAYTLEIWVEGFATPKVINVVTEL</sequence>
<dbReference type="EMBL" id="CP132921">
    <property type="protein sequence ID" value="WMW03331.1"/>
    <property type="molecule type" value="Genomic_DNA"/>
</dbReference>